<dbReference type="EMBL" id="CP018836">
    <property type="protein sequence ID" value="ASA57894.1"/>
    <property type="molecule type" value="Genomic_DNA"/>
</dbReference>
<evidence type="ECO:0000313" key="1">
    <source>
        <dbReference type="EMBL" id="ASA57894.1"/>
    </source>
</evidence>
<dbReference type="RefSeq" id="WP_088134991.1">
    <property type="nucleotide sequence ID" value="NZ_CP018836.1"/>
</dbReference>
<name>A0A1Z2SL35_VIBGA</name>
<protein>
    <submittedName>
        <fullName evidence="1">Uncharacterized protein</fullName>
    </submittedName>
</protein>
<dbReference type="KEGG" id="vga:BSQ33_19470"/>
<evidence type="ECO:0000313" key="2">
    <source>
        <dbReference type="Proteomes" id="UP000196708"/>
    </source>
</evidence>
<dbReference type="AlphaFoldDB" id="A0A1Z2SL35"/>
<reference evidence="1 2" key="1">
    <citation type="submission" date="2016-12" db="EMBL/GenBank/DDBJ databases">
        <authorList>
            <person name="Song W.-J."/>
            <person name="Kurnit D.M."/>
        </authorList>
    </citation>
    <scope>NUCLEOTIDE SEQUENCE [LARGE SCALE GENOMIC DNA]</scope>
    <source>
        <strain evidence="1 2">ATCC 43942</strain>
    </source>
</reference>
<accession>A0A1Z2SL35</accession>
<proteinExistence type="predicted"/>
<dbReference type="Proteomes" id="UP000196708">
    <property type="component" value="Chromosome 2"/>
</dbReference>
<organism evidence="1 2">
    <name type="scientific">Vibrio gazogenes</name>
    <dbReference type="NCBI Taxonomy" id="687"/>
    <lineage>
        <taxon>Bacteria</taxon>
        <taxon>Pseudomonadati</taxon>
        <taxon>Pseudomonadota</taxon>
        <taxon>Gammaproteobacteria</taxon>
        <taxon>Vibrionales</taxon>
        <taxon>Vibrionaceae</taxon>
        <taxon>Vibrio</taxon>
    </lineage>
</organism>
<gene>
    <name evidence="1" type="ORF">BSQ33_19470</name>
</gene>
<sequence>MTALVKTANGQSAKGAYAAGKVLINDATHYHLEDIANTIGHETQHYLDDAQSTGTHNDAYEANREKASIICRGNSGGSVAGASSTESGPLLLEYKPGVADKSKLPVVTAEIPSVNRGSLVSAGSSSLVAEGEGTGRPIYEYQFNGQTHRTAITVGNNGFIVGANPQ</sequence>
<dbReference type="OrthoDB" id="2664633at2"/>